<proteinExistence type="predicted"/>
<accession>A0A2U1CPE5</accession>
<dbReference type="Gene3D" id="1.10.3020.20">
    <property type="match status" value="1"/>
</dbReference>
<dbReference type="GO" id="GO:0008239">
    <property type="term" value="F:dipeptidyl-peptidase activity"/>
    <property type="evidence" value="ECO:0007669"/>
    <property type="project" value="InterPro"/>
</dbReference>
<organism evidence="3 4">
    <name type="scientific">Pusillimonas noertemannii</name>
    <dbReference type="NCBI Taxonomy" id="305977"/>
    <lineage>
        <taxon>Bacteria</taxon>
        <taxon>Pseudomonadati</taxon>
        <taxon>Pseudomonadota</taxon>
        <taxon>Betaproteobacteria</taxon>
        <taxon>Burkholderiales</taxon>
        <taxon>Alcaligenaceae</taxon>
        <taxon>Pusillimonas</taxon>
    </lineage>
</organism>
<evidence type="ECO:0000259" key="2">
    <source>
        <dbReference type="SMART" id="SM00939"/>
    </source>
</evidence>
<dbReference type="InterPro" id="IPR013736">
    <property type="entry name" value="Xaa-Pro_dipept_C"/>
</dbReference>
<dbReference type="RefSeq" id="WP_116517075.1">
    <property type="nucleotide sequence ID" value="NZ_JACCEX010000001.1"/>
</dbReference>
<evidence type="ECO:0000313" key="3">
    <source>
        <dbReference type="EMBL" id="PVY67763.1"/>
    </source>
</evidence>
<dbReference type="PANTHER" id="PTHR43056">
    <property type="entry name" value="PEPTIDASE S9 PROLYL OLIGOPEPTIDASE"/>
    <property type="match status" value="1"/>
</dbReference>
<dbReference type="NCBIfam" id="TIGR00976">
    <property type="entry name" value="CocE_NonD"/>
    <property type="match status" value="1"/>
</dbReference>
<dbReference type="InterPro" id="IPR000383">
    <property type="entry name" value="Xaa-Pro-like_dom"/>
</dbReference>
<dbReference type="Pfam" id="PF08530">
    <property type="entry name" value="PepX_C"/>
    <property type="match status" value="1"/>
</dbReference>
<dbReference type="InterPro" id="IPR005674">
    <property type="entry name" value="CocE/Ser_esterase"/>
</dbReference>
<feature type="domain" description="Xaa-Pro dipeptidyl-peptidase C-terminal" evidence="2">
    <location>
        <begin position="320"/>
        <end position="573"/>
    </location>
</feature>
<dbReference type="InterPro" id="IPR050585">
    <property type="entry name" value="Xaa-Pro_dipeptidyl-ppase/CocE"/>
</dbReference>
<protein>
    <recommendedName>
        <fullName evidence="2">Xaa-Pro dipeptidyl-peptidase C-terminal domain-containing protein</fullName>
    </recommendedName>
</protein>
<dbReference type="OrthoDB" id="9806163at2"/>
<dbReference type="EMBL" id="QEKO01000001">
    <property type="protein sequence ID" value="PVY67763.1"/>
    <property type="molecule type" value="Genomic_DNA"/>
</dbReference>
<dbReference type="InterPro" id="IPR029058">
    <property type="entry name" value="AB_hydrolase_fold"/>
</dbReference>
<sequence>MNDFKTEVRDGMAIDWDVPITMDDGAVLRADVYRPLGEGRYPMLMTHGPYAKGLPFQTGYAFAWNALERDHPEALADSSNKYQAWETPDPEIWTREYGYVCIRVDSRGAGRSPGRIDVLSPRETQDFHDCIEWAGTQSWSNGKVGLTGISYYAMNQWQVAATRPKHLAAICPFEGAADFYRDAVRHGGILCTFWIRWYPVQVSAVQNGLGERGKSNPNTGELIAGPQTEPPEALAARIADLPAEQRAHTLDDDYFRQRTPALENIEVPVLSRGNWGGLGLHLRGNTEGYQRAGSRQKWLEMHGYEHWTEYYTREGRAMMRKFFDHFLKGEDNGWEKTAPVQLNVRHPDRFIKREEQEWPLARTQWTRHYLDASGKTLREVPPGPASAHYRGFSPGITFWTEPQKTELELTGPVAAKLFVSSSTADADLFLTLRAFGPHGREALFTGASDPNNPVAYGWLRASHRKLDAGKSLPYRPYHAHDEAQPLTPGEIYELDIEIWPTSIVLPRGWRLALTVAGQDFDHGLPGPMPRTYGGIEMRGCSLHLHDDPQDRPAEVFDGTITIHSGEDHPLHLLLPVIPA</sequence>
<evidence type="ECO:0000313" key="4">
    <source>
        <dbReference type="Proteomes" id="UP000246145"/>
    </source>
</evidence>
<keyword evidence="1" id="KW-0378">Hydrolase</keyword>
<dbReference type="InterPro" id="IPR008979">
    <property type="entry name" value="Galactose-bd-like_sf"/>
</dbReference>
<dbReference type="SUPFAM" id="SSF49785">
    <property type="entry name" value="Galactose-binding domain-like"/>
    <property type="match status" value="1"/>
</dbReference>
<dbReference type="PANTHER" id="PTHR43056:SF10">
    <property type="entry name" value="COCE_NOND FAMILY, PUTATIVE (AFU_ORTHOLOGUE AFUA_7G00600)-RELATED"/>
    <property type="match status" value="1"/>
</dbReference>
<evidence type="ECO:0000256" key="1">
    <source>
        <dbReference type="ARBA" id="ARBA00022801"/>
    </source>
</evidence>
<dbReference type="Gene3D" id="3.40.50.1820">
    <property type="entry name" value="alpha/beta hydrolase"/>
    <property type="match status" value="1"/>
</dbReference>
<comment type="caution">
    <text evidence="3">The sequence shown here is derived from an EMBL/GenBank/DDBJ whole genome shotgun (WGS) entry which is preliminary data.</text>
</comment>
<name>A0A2U1CPE5_9BURK</name>
<dbReference type="STRING" id="1231391.GCA_000308195_01445"/>
<reference evidence="3 4" key="1">
    <citation type="submission" date="2018-04" db="EMBL/GenBank/DDBJ databases">
        <title>Genomic Encyclopedia of Type Strains, Phase IV (KMG-IV): sequencing the most valuable type-strain genomes for metagenomic binning, comparative biology and taxonomic classification.</title>
        <authorList>
            <person name="Goeker M."/>
        </authorList>
    </citation>
    <scope>NUCLEOTIDE SEQUENCE [LARGE SCALE GENOMIC DNA]</scope>
    <source>
        <strain evidence="3 4">DSM 10065</strain>
    </source>
</reference>
<dbReference type="SMART" id="SM00939">
    <property type="entry name" value="PepX_C"/>
    <property type="match status" value="1"/>
</dbReference>
<keyword evidence="4" id="KW-1185">Reference proteome</keyword>
<dbReference type="Gene3D" id="2.60.120.260">
    <property type="entry name" value="Galactose-binding domain-like"/>
    <property type="match status" value="1"/>
</dbReference>
<gene>
    <name evidence="3" type="ORF">C7440_0146</name>
</gene>
<dbReference type="AlphaFoldDB" id="A0A2U1CPE5"/>
<dbReference type="Proteomes" id="UP000246145">
    <property type="component" value="Unassembled WGS sequence"/>
</dbReference>
<dbReference type="Pfam" id="PF02129">
    <property type="entry name" value="Peptidase_S15"/>
    <property type="match status" value="1"/>
</dbReference>
<dbReference type="SUPFAM" id="SSF53474">
    <property type="entry name" value="alpha/beta-Hydrolases"/>
    <property type="match status" value="1"/>
</dbReference>